<dbReference type="Pfam" id="PF13102">
    <property type="entry name" value="Phage_int_SAM_5"/>
    <property type="match status" value="1"/>
</dbReference>
<dbReference type="Gene3D" id="1.10.150.130">
    <property type="match status" value="1"/>
</dbReference>
<dbReference type="Gene3D" id="1.10.443.10">
    <property type="entry name" value="Intergrase catalytic core"/>
    <property type="match status" value="1"/>
</dbReference>
<protein>
    <submittedName>
        <fullName evidence="5">Site-specific integrase</fullName>
    </submittedName>
</protein>
<proteinExistence type="inferred from homology"/>
<dbReference type="GO" id="GO:0003677">
    <property type="term" value="F:DNA binding"/>
    <property type="evidence" value="ECO:0007669"/>
    <property type="project" value="UniProtKB-KW"/>
</dbReference>
<keyword evidence="3" id="KW-0233">DNA recombination</keyword>
<dbReference type="InterPro" id="IPR013762">
    <property type="entry name" value="Integrase-like_cat_sf"/>
</dbReference>
<dbReference type="AlphaFoldDB" id="A0A7L5E042"/>
<name>A0A7L5E042_9SPHI</name>
<dbReference type="PANTHER" id="PTHR30349:SF64">
    <property type="entry name" value="PROPHAGE INTEGRASE INTD-RELATED"/>
    <property type="match status" value="1"/>
</dbReference>
<evidence type="ECO:0000313" key="6">
    <source>
        <dbReference type="Proteomes" id="UP000503278"/>
    </source>
</evidence>
<keyword evidence="2" id="KW-0238">DNA-binding</keyword>
<accession>A0A7L5E042</accession>
<organism evidence="5 6">
    <name type="scientific">Mucilaginibacter robiniae</name>
    <dbReference type="NCBI Taxonomy" id="2728022"/>
    <lineage>
        <taxon>Bacteria</taxon>
        <taxon>Pseudomonadati</taxon>
        <taxon>Bacteroidota</taxon>
        <taxon>Sphingobacteriia</taxon>
        <taxon>Sphingobacteriales</taxon>
        <taxon>Sphingobacteriaceae</taxon>
        <taxon>Mucilaginibacter</taxon>
    </lineage>
</organism>
<dbReference type="InterPro" id="IPR002104">
    <property type="entry name" value="Integrase_catalytic"/>
</dbReference>
<dbReference type="GO" id="GO:0015074">
    <property type="term" value="P:DNA integration"/>
    <property type="evidence" value="ECO:0007669"/>
    <property type="project" value="InterPro"/>
</dbReference>
<evidence type="ECO:0000256" key="2">
    <source>
        <dbReference type="ARBA" id="ARBA00023125"/>
    </source>
</evidence>
<dbReference type="RefSeq" id="WP_169606734.1">
    <property type="nucleotide sequence ID" value="NZ_CP051682.1"/>
</dbReference>
<dbReference type="InterPro" id="IPR025269">
    <property type="entry name" value="SAM-like_dom"/>
</dbReference>
<reference evidence="5 6" key="1">
    <citation type="submission" date="2020-04" db="EMBL/GenBank/DDBJ databases">
        <title>Genome sequencing of novel species.</title>
        <authorList>
            <person name="Heo J."/>
            <person name="Kim S.-J."/>
            <person name="Kim J.-S."/>
            <person name="Hong S.-B."/>
            <person name="Kwon S.-W."/>
        </authorList>
    </citation>
    <scope>NUCLEOTIDE SEQUENCE [LARGE SCALE GENOMIC DNA]</scope>
    <source>
        <strain evidence="5 6">F39-2</strain>
    </source>
</reference>
<dbReference type="PROSITE" id="PS51898">
    <property type="entry name" value="TYR_RECOMBINASE"/>
    <property type="match status" value="1"/>
</dbReference>
<gene>
    <name evidence="5" type="ORF">HH214_07495</name>
</gene>
<feature type="domain" description="Tyr recombinase" evidence="4">
    <location>
        <begin position="215"/>
        <end position="406"/>
    </location>
</feature>
<dbReference type="KEGG" id="mrob:HH214_07495"/>
<keyword evidence="6" id="KW-1185">Reference proteome</keyword>
<dbReference type="GO" id="GO:0006310">
    <property type="term" value="P:DNA recombination"/>
    <property type="evidence" value="ECO:0007669"/>
    <property type="project" value="UniProtKB-KW"/>
</dbReference>
<dbReference type="SUPFAM" id="SSF56349">
    <property type="entry name" value="DNA breaking-rejoining enzymes"/>
    <property type="match status" value="1"/>
</dbReference>
<evidence type="ECO:0000256" key="3">
    <source>
        <dbReference type="ARBA" id="ARBA00023172"/>
    </source>
</evidence>
<dbReference type="InterPro" id="IPR050090">
    <property type="entry name" value="Tyrosine_recombinase_XerCD"/>
</dbReference>
<dbReference type="InterPro" id="IPR011010">
    <property type="entry name" value="DNA_brk_join_enz"/>
</dbReference>
<dbReference type="InterPro" id="IPR010998">
    <property type="entry name" value="Integrase_recombinase_N"/>
</dbReference>
<sequence length="409" mass="46864">MAAEYTTVNVVLYKSKVLSNGEHPLMIRVCKNRVRKYISLGLSCHAKDWDGKANLPKKNHPSKAKFDSIISKAISTYKDKVIDFKHEGKDFTPDVLIAVANKPVKKTTVFNYFAIKIQHLKDCHQIGNSKVYNDTCNQLKAFAGDKDMTFSQLDYNFLLKFEAHMKANGLMDNGISVRFRTIRALFNSAIAEDYVKKDLYPFDKFKISERYSTKTQKRAITKEDIRKIEAVSLKTGSAVFEAQQYFLFSYYGQGINFVDIAHLKWANLINGRIFYKRAKTGTELNFRLPLPAQAIIEHWKKSDNSDRDDYIFPILNRDVHKTPTQQHNRIHKVLTRVNQDLKDIGKEAKIDIPLTSYVARHTFATVLKRSGVSTAIISESMGHQTEAITQTYLKSFENAIIDEAMENLL</sequence>
<dbReference type="Pfam" id="PF00589">
    <property type="entry name" value="Phage_integrase"/>
    <property type="match status" value="1"/>
</dbReference>
<dbReference type="EMBL" id="CP051682">
    <property type="protein sequence ID" value="QJD95727.1"/>
    <property type="molecule type" value="Genomic_DNA"/>
</dbReference>
<evidence type="ECO:0000259" key="4">
    <source>
        <dbReference type="PROSITE" id="PS51898"/>
    </source>
</evidence>
<dbReference type="CDD" id="cd01185">
    <property type="entry name" value="INTN1_C_like"/>
    <property type="match status" value="1"/>
</dbReference>
<dbReference type="PANTHER" id="PTHR30349">
    <property type="entry name" value="PHAGE INTEGRASE-RELATED"/>
    <property type="match status" value="1"/>
</dbReference>
<evidence type="ECO:0000313" key="5">
    <source>
        <dbReference type="EMBL" id="QJD95727.1"/>
    </source>
</evidence>
<dbReference type="Pfam" id="PF17293">
    <property type="entry name" value="Arm-DNA-bind_5"/>
    <property type="match status" value="1"/>
</dbReference>
<evidence type="ECO:0000256" key="1">
    <source>
        <dbReference type="ARBA" id="ARBA00008857"/>
    </source>
</evidence>
<dbReference type="Proteomes" id="UP000503278">
    <property type="component" value="Chromosome"/>
</dbReference>
<comment type="similarity">
    <text evidence="1">Belongs to the 'phage' integrase family.</text>
</comment>
<dbReference type="InterPro" id="IPR035386">
    <property type="entry name" value="Arm-DNA-bind_5"/>
</dbReference>